<proteinExistence type="predicted"/>
<dbReference type="InterPro" id="IPR052553">
    <property type="entry name" value="CbiG_hydrolase"/>
</dbReference>
<dbReference type="EMBL" id="UOEA01000034">
    <property type="protein sequence ID" value="VAV83026.1"/>
    <property type="molecule type" value="Genomic_DNA"/>
</dbReference>
<protein>
    <submittedName>
        <fullName evidence="3">Cobalamin biosynthesis protein CbiG</fullName>
    </submittedName>
</protein>
<gene>
    <name evidence="3" type="ORF">MNBD_DELTA01-681</name>
</gene>
<evidence type="ECO:0000259" key="2">
    <source>
        <dbReference type="Pfam" id="PF11760"/>
    </source>
</evidence>
<feature type="domain" description="CobE/GbiG C-terminal" evidence="1">
    <location>
        <begin position="140"/>
        <end position="258"/>
    </location>
</feature>
<dbReference type="PANTHER" id="PTHR37477">
    <property type="entry name" value="COBALT-PRECORRIN-5A HYDROLASE"/>
    <property type="match status" value="1"/>
</dbReference>
<dbReference type="Gene3D" id="3.30.420.180">
    <property type="entry name" value="CobE/GbiG C-terminal domain"/>
    <property type="match status" value="1"/>
</dbReference>
<dbReference type="GO" id="GO:0009236">
    <property type="term" value="P:cobalamin biosynthetic process"/>
    <property type="evidence" value="ECO:0007669"/>
    <property type="project" value="InterPro"/>
</dbReference>
<dbReference type="SUPFAM" id="SSF159672">
    <property type="entry name" value="CbiG N-terminal domain-like"/>
    <property type="match status" value="1"/>
</dbReference>
<dbReference type="InterPro" id="IPR021744">
    <property type="entry name" value="CbiG_N"/>
</dbReference>
<name>A0A3B0R1E2_9ZZZZ</name>
<dbReference type="InterPro" id="IPR038029">
    <property type="entry name" value="GbiG_N_sf"/>
</dbReference>
<dbReference type="Pfam" id="PF01890">
    <property type="entry name" value="CbiG_C"/>
    <property type="match status" value="1"/>
</dbReference>
<dbReference type="PANTHER" id="PTHR37477:SF1">
    <property type="entry name" value="COBALT-PRECORRIN-5A HYDROLASE"/>
    <property type="match status" value="1"/>
</dbReference>
<accession>A0A3B0R1E2</accession>
<evidence type="ECO:0000259" key="1">
    <source>
        <dbReference type="Pfam" id="PF01890"/>
    </source>
</evidence>
<organism evidence="3">
    <name type="scientific">hydrothermal vent metagenome</name>
    <dbReference type="NCBI Taxonomy" id="652676"/>
    <lineage>
        <taxon>unclassified sequences</taxon>
        <taxon>metagenomes</taxon>
        <taxon>ecological metagenomes</taxon>
    </lineage>
</organism>
<dbReference type="Gene3D" id="3.40.50.11220">
    <property type="match status" value="1"/>
</dbReference>
<evidence type="ECO:0000313" key="3">
    <source>
        <dbReference type="EMBL" id="VAV83026.1"/>
    </source>
</evidence>
<dbReference type="Pfam" id="PF11760">
    <property type="entry name" value="CbiG_N"/>
    <property type="match status" value="1"/>
</dbReference>
<dbReference type="AlphaFoldDB" id="A0A3B0R1E2"/>
<dbReference type="SUPFAM" id="SSF159664">
    <property type="entry name" value="CobE/GbiG C-terminal domain-like"/>
    <property type="match status" value="1"/>
</dbReference>
<dbReference type="InterPro" id="IPR036518">
    <property type="entry name" value="CobE/GbiG_C_sf"/>
</dbReference>
<dbReference type="InterPro" id="IPR002750">
    <property type="entry name" value="CobE/GbiG_C"/>
</dbReference>
<reference evidence="3" key="1">
    <citation type="submission" date="2018-06" db="EMBL/GenBank/DDBJ databases">
        <authorList>
            <person name="Zhirakovskaya E."/>
        </authorList>
    </citation>
    <scope>NUCLEOTIDE SEQUENCE</scope>
</reference>
<sequence length="263" mass="28807">MKLAIIAITEEGLHVARTIQKDLGGELYTPEKICTEEINTNEDFFKIYSSSTKDLIAKLWGRFDSFIFVMSLGIVTRITKDHILDKYKDPAIVVVDEMGRYAISALSGHEGGANRLSEQVSLACGGDFVVTTGSEATKKIIVGMGCRRDTPVEKLEATLREGLAKVGKTTDDVRLIASVEIKKDEKGLFELSEKFGIPLKFISTELIKTVEDRFDESPLVKKTLGIGSVAEPCAILGGHRCKIILPRLKKDGTTIAIAEESSL</sequence>
<feature type="domain" description="Cobalamin synthesis G N-terminal" evidence="2">
    <location>
        <begin position="55"/>
        <end position="135"/>
    </location>
</feature>